<dbReference type="EC" id="1.11.2.4" evidence="10"/>
<evidence type="ECO:0000256" key="4">
    <source>
        <dbReference type="ARBA" id="ARBA00022723"/>
    </source>
</evidence>
<proteinExistence type="inferred from homology"/>
<dbReference type="InterPro" id="IPR002401">
    <property type="entry name" value="Cyt_P450_E_grp-I"/>
</dbReference>
<comment type="caution">
    <text evidence="10">The sequence shown here is derived from an EMBL/GenBank/DDBJ whole genome shotgun (WGS) entry which is preliminary data.</text>
</comment>
<keyword evidence="7" id="KW-0503">Monooxygenase</keyword>
<evidence type="ECO:0000313" key="10">
    <source>
        <dbReference type="EMBL" id="MBB6074833.1"/>
    </source>
</evidence>
<evidence type="ECO:0000256" key="1">
    <source>
        <dbReference type="ARBA" id="ARBA00001971"/>
    </source>
</evidence>
<dbReference type="GO" id="GO:0005506">
    <property type="term" value="F:iron ion binding"/>
    <property type="evidence" value="ECO:0007669"/>
    <property type="project" value="InterPro"/>
</dbReference>
<name>A0A7W9T7C6_9ACTN</name>
<dbReference type="PANTHER" id="PTHR24286:SF24">
    <property type="entry name" value="LANOSTEROL 14-ALPHA DEMETHYLASE"/>
    <property type="match status" value="1"/>
</dbReference>
<gene>
    <name evidence="10" type="ORF">HNR57_000717</name>
</gene>
<dbReference type="GO" id="GO:0004601">
    <property type="term" value="F:peroxidase activity"/>
    <property type="evidence" value="ECO:0007669"/>
    <property type="project" value="UniProtKB-KW"/>
</dbReference>
<keyword evidence="11" id="KW-1185">Reference proteome</keyword>
<dbReference type="GO" id="GO:0016125">
    <property type="term" value="P:sterol metabolic process"/>
    <property type="evidence" value="ECO:0007669"/>
    <property type="project" value="TreeGrafter"/>
</dbReference>
<dbReference type="AlphaFoldDB" id="A0A7W9T7C6"/>
<evidence type="ECO:0000256" key="2">
    <source>
        <dbReference type="ARBA" id="ARBA00010617"/>
    </source>
</evidence>
<reference evidence="10 11" key="1">
    <citation type="submission" date="2020-08" db="EMBL/GenBank/DDBJ databases">
        <title>Genomic Encyclopedia of Type Strains, Phase IV (KMG-IV): sequencing the most valuable type-strain genomes for metagenomic binning, comparative biology and taxonomic classification.</title>
        <authorList>
            <person name="Goeker M."/>
        </authorList>
    </citation>
    <scope>NUCLEOTIDE SEQUENCE [LARGE SCALE GENOMIC DNA]</scope>
    <source>
        <strain evidence="10 11">DSM 43350</strain>
    </source>
</reference>
<dbReference type="SUPFAM" id="SSF48264">
    <property type="entry name" value="Cytochrome P450"/>
    <property type="match status" value="1"/>
</dbReference>
<sequence>MPRRVPTATEDKRTTTRRRPLAGRPAVADQGVPGFPAEPAGTRRAMDPRLRPPAADSSLALLAKGYAWLPDRRRRTTAPLVRTRLMGQPVVALHGPGAVRFFYDERHVERRTALPGPVLSTLFGHGAVHTLDGPDHRVRKGMFLSLLTGAEAVAGLVDRVAAEWDEAVESWPGRRVVLFDEASRVLTRGVCQWAGLTVEDAGPLAGDLVAMVDGFASPGPRHWRARRARARCEAWLGRLVEDVRSGAATAPAGSALEGIVRHRDADGRVLDPHTAAVELLNVIRPAVAVCWFVTYAAHALRLRPELRDRLTGDDPAYAVAFAHEVRRFYPFAPFVGGRAATDLQWRGEPIPSGTLILLDLYGQNHDPGLWDDPYTFEPRRFLQRPPQPDELIPQGGGDCATGHRCPGEDVTIALLRALGPRLALLEYEVPDQDLRIPLNRMPARVRSGFVLDAVRAPAPAHGPAPAAR</sequence>
<feature type="binding site" description="axial binding residue" evidence="8">
    <location>
        <position position="405"/>
    </location>
    <ligand>
        <name>heme</name>
        <dbReference type="ChEBI" id="CHEBI:30413"/>
    </ligand>
    <ligandPart>
        <name>Fe</name>
        <dbReference type="ChEBI" id="CHEBI:18248"/>
    </ligandPart>
</feature>
<comment type="cofactor">
    <cofactor evidence="1 8">
        <name>heme</name>
        <dbReference type="ChEBI" id="CHEBI:30413"/>
    </cofactor>
</comment>
<evidence type="ECO:0000256" key="7">
    <source>
        <dbReference type="ARBA" id="ARBA00023033"/>
    </source>
</evidence>
<dbReference type="Gene3D" id="1.10.630.10">
    <property type="entry name" value="Cytochrome P450"/>
    <property type="match status" value="1"/>
</dbReference>
<keyword evidence="10" id="KW-0575">Peroxidase</keyword>
<accession>A0A7W9T7C6</accession>
<evidence type="ECO:0000256" key="3">
    <source>
        <dbReference type="ARBA" id="ARBA00022617"/>
    </source>
</evidence>
<dbReference type="PANTHER" id="PTHR24286">
    <property type="entry name" value="CYTOCHROME P450 26"/>
    <property type="match status" value="1"/>
</dbReference>
<evidence type="ECO:0000256" key="6">
    <source>
        <dbReference type="ARBA" id="ARBA00023004"/>
    </source>
</evidence>
<dbReference type="Pfam" id="PF00067">
    <property type="entry name" value="p450"/>
    <property type="match status" value="1"/>
</dbReference>
<keyword evidence="5 10" id="KW-0560">Oxidoreductase</keyword>
<dbReference type="InterPro" id="IPR001128">
    <property type="entry name" value="Cyt_P450"/>
</dbReference>
<evidence type="ECO:0000256" key="5">
    <source>
        <dbReference type="ARBA" id="ARBA00023002"/>
    </source>
</evidence>
<dbReference type="InterPro" id="IPR036396">
    <property type="entry name" value="Cyt_P450_sf"/>
</dbReference>
<organism evidence="10 11">
    <name type="scientific">Streptomyces paradoxus</name>
    <dbReference type="NCBI Taxonomy" id="66375"/>
    <lineage>
        <taxon>Bacteria</taxon>
        <taxon>Bacillati</taxon>
        <taxon>Actinomycetota</taxon>
        <taxon>Actinomycetes</taxon>
        <taxon>Kitasatosporales</taxon>
        <taxon>Streptomycetaceae</taxon>
        <taxon>Streptomyces</taxon>
    </lineage>
</organism>
<evidence type="ECO:0000256" key="9">
    <source>
        <dbReference type="SAM" id="MobiDB-lite"/>
    </source>
</evidence>
<evidence type="ECO:0000256" key="8">
    <source>
        <dbReference type="PIRSR" id="PIRSR602401-1"/>
    </source>
</evidence>
<keyword evidence="6 8" id="KW-0408">Iron</keyword>
<dbReference type="Proteomes" id="UP000591537">
    <property type="component" value="Unassembled WGS sequence"/>
</dbReference>
<dbReference type="CDD" id="cd11067">
    <property type="entry name" value="CYP152"/>
    <property type="match status" value="1"/>
</dbReference>
<dbReference type="EMBL" id="JACHGV010000001">
    <property type="protein sequence ID" value="MBB6074833.1"/>
    <property type="molecule type" value="Genomic_DNA"/>
</dbReference>
<evidence type="ECO:0000313" key="11">
    <source>
        <dbReference type="Proteomes" id="UP000591537"/>
    </source>
</evidence>
<keyword evidence="4 8" id="KW-0479">Metal-binding</keyword>
<protein>
    <submittedName>
        <fullName evidence="10">Fatty-acid peroxygenase</fullName>
        <ecNumber evidence="10">1.11.2.4</ecNumber>
    </submittedName>
</protein>
<dbReference type="GO" id="GO:0020037">
    <property type="term" value="F:heme binding"/>
    <property type="evidence" value="ECO:0007669"/>
    <property type="project" value="InterPro"/>
</dbReference>
<dbReference type="PRINTS" id="PR00463">
    <property type="entry name" value="EP450I"/>
</dbReference>
<keyword evidence="3 8" id="KW-0349">Heme</keyword>
<dbReference type="GO" id="GO:0004497">
    <property type="term" value="F:monooxygenase activity"/>
    <property type="evidence" value="ECO:0007669"/>
    <property type="project" value="UniProtKB-KW"/>
</dbReference>
<comment type="similarity">
    <text evidence="2">Belongs to the cytochrome P450 family.</text>
</comment>
<feature type="region of interest" description="Disordered" evidence="9">
    <location>
        <begin position="1"/>
        <end position="52"/>
    </location>
</feature>
<dbReference type="GO" id="GO:0016705">
    <property type="term" value="F:oxidoreductase activity, acting on paired donors, with incorporation or reduction of molecular oxygen"/>
    <property type="evidence" value="ECO:0007669"/>
    <property type="project" value="InterPro"/>
</dbReference>